<evidence type="ECO:0000313" key="1">
    <source>
        <dbReference type="EMBL" id="EAM53047.1"/>
    </source>
</evidence>
<dbReference type="KEGG" id="cwa:CwatDRAFT_6586"/>
<dbReference type="EMBL" id="AADV02000001">
    <property type="protein sequence ID" value="EAM53047.1"/>
    <property type="molecule type" value="Genomic_DNA"/>
</dbReference>
<protein>
    <submittedName>
        <fullName evidence="1">Uncharacterized protein</fullName>
    </submittedName>
</protein>
<reference evidence="1" key="3">
    <citation type="submission" date="2016-12" db="EMBL/GenBank/DDBJ databases">
        <title>Annotation of the draft genome assembly of Crocosphaera watsonii WH 8501.</title>
        <authorList>
            <consortium name="US DOE Joint Genome Institute (JGI-ORNL)"/>
            <person name="Larimer F."/>
            <person name="Land M."/>
        </authorList>
    </citation>
    <scope>NUCLEOTIDE SEQUENCE</scope>
    <source>
        <strain evidence="1">WH 8501</strain>
    </source>
</reference>
<dbReference type="OrthoDB" id="9767597at2"/>
<gene>
    <name evidence="1" type="ORF">CwatDRAFT_6586</name>
</gene>
<evidence type="ECO:0000313" key="2">
    <source>
        <dbReference type="Proteomes" id="UP000003922"/>
    </source>
</evidence>
<dbReference type="Proteomes" id="UP000003922">
    <property type="component" value="Unassembled WGS sequence"/>
</dbReference>
<dbReference type="GeneID" id="88764233"/>
<proteinExistence type="predicted"/>
<comment type="caution">
    <text evidence="1">The sequence shown here is derived from an EMBL/GenBank/DDBJ whole genome shotgun (WGS) entry which is preliminary data.</text>
</comment>
<keyword evidence="2" id="KW-1185">Reference proteome</keyword>
<sequence>MLNLNYGKSGIAGAIALLMGITAISPFHNLKPANAQLLPRPSQNYSPVNTSVTIPAGTRIPMDFQNGERILVSPEETLPITLRTAATIRDSNRNVLIPAGSEVNGEIRPVRGGSQFIAREIIINGQPYPFNATSRVVSRTETIREGASVGEILGGTVAGAGAAAIIAGVTGDRRIDALEVLAGAAVGTLAGWGLPEAGIIGGGEATVIAIEPAQDFVLTLQSNLSLASNRNYQNSGYRLGFF</sequence>
<dbReference type="RefSeq" id="WP_007303354.1">
    <property type="nucleotide sequence ID" value="NZ_AADV02000001.1"/>
</dbReference>
<dbReference type="AlphaFoldDB" id="Q4CA89"/>
<reference evidence="1" key="2">
    <citation type="submission" date="2005-06" db="EMBL/GenBank/DDBJ databases">
        <title>Sequencing of the draft genome and assembly of Crocosphaera watsonii WH 8501.</title>
        <authorList>
            <consortium name="US DOE Joint Genome Institute (JGI-PGF)"/>
            <person name="Copeland A."/>
            <person name="Lucas S."/>
            <person name="Lapidus A."/>
            <person name="Barry K."/>
            <person name="Detter C."/>
            <person name="Glavina T."/>
            <person name="Hammon N."/>
            <person name="Israni S."/>
            <person name="Pitluck S."/>
            <person name="Richardson P."/>
        </authorList>
    </citation>
    <scope>NUCLEOTIDE SEQUENCE [LARGE SCALE GENOMIC DNA]</scope>
    <source>
        <strain evidence="1">WH 8501</strain>
    </source>
</reference>
<name>Q4CA89_CROWT</name>
<organism evidence="1 2">
    <name type="scientific">Crocosphaera watsonii WH 8501</name>
    <dbReference type="NCBI Taxonomy" id="165597"/>
    <lineage>
        <taxon>Bacteria</taxon>
        <taxon>Bacillati</taxon>
        <taxon>Cyanobacteriota</taxon>
        <taxon>Cyanophyceae</taxon>
        <taxon>Oscillatoriophycideae</taxon>
        <taxon>Chroococcales</taxon>
        <taxon>Aphanothecaceae</taxon>
        <taxon>Crocosphaera</taxon>
    </lineage>
</organism>
<accession>Q4CA89</accession>
<reference evidence="1" key="1">
    <citation type="submission" date="2004-02" db="EMBL/GenBank/DDBJ databases">
        <authorList>
            <consortium name="DOE Joint Genome Institute"/>
        </authorList>
    </citation>
    <scope>NUCLEOTIDE SEQUENCE [LARGE SCALE GENOMIC DNA]</scope>
    <source>
        <strain evidence="1">WH 8501</strain>
    </source>
</reference>